<evidence type="ECO:0000313" key="1">
    <source>
        <dbReference type="EMBL" id="QAX82278.1"/>
    </source>
</evidence>
<dbReference type="EMBL" id="CP026512">
    <property type="protein sequence ID" value="QAX82278.1"/>
    <property type="molecule type" value="Genomic_DNA"/>
</dbReference>
<dbReference type="Proteomes" id="UP000288953">
    <property type="component" value="Chromosome"/>
</dbReference>
<sequence length="47" mass="5293">MTSILLMLEDAFMIKHIVYLICCLRNGGMHLIISHTSAFTATPRMVV</sequence>
<reference evidence="1 2" key="1">
    <citation type="journal article" date="2018" name="Genome Biol. Evol.">
        <title>Partnering With a Pest: Genomes of Hemlock Woolly Adelgid Symbionts Reveal Atypical Nutritional Provisioning Patterns in Dual-Obligate Bacteria.</title>
        <authorList>
            <person name="Weglarz K.M."/>
            <person name="Havill N.P."/>
            <person name="Burke G.R."/>
            <person name="von Dohlen C.D."/>
        </authorList>
    </citation>
    <scope>NUCLEOTIDE SEQUENCE [LARGE SCALE GENOMIC DNA]</scope>
    <source>
        <strain evidence="1 2">HWA_ENA</strain>
    </source>
</reference>
<proteinExistence type="predicted"/>
<accession>A0ABX5RAS0</accession>
<evidence type="ECO:0000313" key="2">
    <source>
        <dbReference type="Proteomes" id="UP000288953"/>
    </source>
</evidence>
<gene>
    <name evidence="1" type="ORF">C3B55_00979</name>
</gene>
<name>A0ABX5RAS0_9PSED</name>
<keyword evidence="2" id="KW-1185">Reference proteome</keyword>
<protein>
    <submittedName>
        <fullName evidence="1">Uncharacterized protein</fullName>
    </submittedName>
</protein>
<organism evidence="1 2">
    <name type="scientific">Candidatus Pseudomonas adelgestsugas</name>
    <dbReference type="NCBI Taxonomy" id="1302376"/>
    <lineage>
        <taxon>Bacteria</taxon>
        <taxon>Pseudomonadati</taxon>
        <taxon>Pseudomonadota</taxon>
        <taxon>Gammaproteobacteria</taxon>
        <taxon>Pseudomonadales</taxon>
        <taxon>Pseudomonadaceae</taxon>
        <taxon>Pseudomonas</taxon>
    </lineage>
</organism>